<dbReference type="SUPFAM" id="SSF142984">
    <property type="entry name" value="Nqo1 middle domain-like"/>
    <property type="match status" value="1"/>
</dbReference>
<name>A0A842HHF1_9BACT</name>
<comment type="caution">
    <text evidence="2">The sequence shown here is derived from an EMBL/GenBank/DDBJ whole genome shotgun (WGS) entry which is preliminary data.</text>
</comment>
<keyword evidence="3" id="KW-1185">Reference proteome</keyword>
<evidence type="ECO:0000259" key="1">
    <source>
        <dbReference type="Pfam" id="PF10531"/>
    </source>
</evidence>
<dbReference type="Gene3D" id="3.10.560.10">
    <property type="entry name" value="Outer membrane lipoprotein wza domain like"/>
    <property type="match status" value="1"/>
</dbReference>
<dbReference type="Pfam" id="PF10531">
    <property type="entry name" value="SLBB"/>
    <property type="match status" value="1"/>
</dbReference>
<evidence type="ECO:0000313" key="3">
    <source>
        <dbReference type="Proteomes" id="UP000546464"/>
    </source>
</evidence>
<evidence type="ECO:0000313" key="2">
    <source>
        <dbReference type="EMBL" id="MBC2595600.1"/>
    </source>
</evidence>
<dbReference type="RefSeq" id="WP_185676553.1">
    <property type="nucleotide sequence ID" value="NZ_JACHVB010000044.1"/>
</dbReference>
<protein>
    <submittedName>
        <fullName evidence="2">SLBB domain-containing protein</fullName>
    </submittedName>
</protein>
<proteinExistence type="predicted"/>
<reference evidence="2 3" key="1">
    <citation type="submission" date="2020-07" db="EMBL/GenBank/DDBJ databases">
        <authorList>
            <person name="Feng X."/>
        </authorList>
    </citation>
    <scope>NUCLEOTIDE SEQUENCE [LARGE SCALE GENOMIC DNA]</scope>
    <source>
        <strain evidence="2 3">JCM31066</strain>
    </source>
</reference>
<sequence>MITVYCHGNVKAPGTYQVQKGTTLLQLMYYAGGITQPTTLKIREVKEGKTYLYSYTFEAILSGKDDDVILQDHCHVIFPWADFSSDTPEKINPLVQVYVEEHYPNFRVIREVPRQTDKDESK</sequence>
<dbReference type="EMBL" id="JACHVB010000044">
    <property type="protein sequence ID" value="MBC2595600.1"/>
    <property type="molecule type" value="Genomic_DNA"/>
</dbReference>
<dbReference type="AlphaFoldDB" id="A0A842HHF1"/>
<feature type="domain" description="Soluble ligand binding" evidence="1">
    <location>
        <begin position="4"/>
        <end position="39"/>
    </location>
</feature>
<gene>
    <name evidence="2" type="ORF">H5P28_15135</name>
</gene>
<dbReference type="Proteomes" id="UP000546464">
    <property type="component" value="Unassembled WGS sequence"/>
</dbReference>
<accession>A0A842HHF1</accession>
<dbReference type="InterPro" id="IPR019554">
    <property type="entry name" value="Soluble_ligand-bd"/>
</dbReference>
<organism evidence="2 3">
    <name type="scientific">Ruficoccus amylovorans</name>
    <dbReference type="NCBI Taxonomy" id="1804625"/>
    <lineage>
        <taxon>Bacteria</taxon>
        <taxon>Pseudomonadati</taxon>
        <taxon>Verrucomicrobiota</taxon>
        <taxon>Opitutia</taxon>
        <taxon>Puniceicoccales</taxon>
        <taxon>Cerasicoccaceae</taxon>
        <taxon>Ruficoccus</taxon>
    </lineage>
</organism>